<dbReference type="EMBL" id="CP002801">
    <property type="protein sequence ID" value="AEH09777.1"/>
    <property type="molecule type" value="Genomic_DNA"/>
</dbReference>
<evidence type="ECO:0000313" key="2">
    <source>
        <dbReference type="EMBL" id="AEH09777.1"/>
    </source>
</evidence>
<organism evidence="2 3">
    <name type="scientific">Candidatus Protofrankia datiscae</name>
    <dbReference type="NCBI Taxonomy" id="2716812"/>
    <lineage>
        <taxon>Bacteria</taxon>
        <taxon>Bacillati</taxon>
        <taxon>Actinomycetota</taxon>
        <taxon>Actinomycetes</taxon>
        <taxon>Frankiales</taxon>
        <taxon>Frankiaceae</taxon>
        <taxon>Protofrankia</taxon>
    </lineage>
</organism>
<keyword evidence="3" id="KW-1185">Reference proteome</keyword>
<sequence>MEETVRPTMVGPIIREDSTGGTMKAPYQPPALQEVGTFPVVTEGYYGGHRRDYYGGYQKFRRFRRFRGFRHGY</sequence>
<name>F8B1A8_9ACTN</name>
<dbReference type="NCBIfam" id="NF033521">
    <property type="entry name" value="lasso_leader_L3"/>
    <property type="match status" value="1"/>
</dbReference>
<dbReference type="Proteomes" id="UP000001549">
    <property type="component" value="Chromosome"/>
</dbReference>
<feature type="region of interest" description="Disordered" evidence="1">
    <location>
        <begin position="1"/>
        <end position="28"/>
    </location>
</feature>
<dbReference type="HOGENOM" id="CLU_2699318_0_0_11"/>
<dbReference type="AlphaFoldDB" id="F8B1A8"/>
<accession>F8B1A8</accession>
<protein>
    <submittedName>
        <fullName evidence="2">Uncharacterized protein</fullName>
    </submittedName>
</protein>
<gene>
    <name evidence="2" type="ordered locus">FsymDg_2393</name>
</gene>
<dbReference type="KEGG" id="fsy:FsymDg_2393"/>
<proteinExistence type="predicted"/>
<reference evidence="2 3" key="1">
    <citation type="submission" date="2011-05" db="EMBL/GenBank/DDBJ databases">
        <title>Complete sequence of chromosome of Frankia symbiont of Datisca glomerata.</title>
        <authorList>
            <consortium name="US DOE Joint Genome Institute"/>
            <person name="Lucas S."/>
            <person name="Han J."/>
            <person name="Lapidus A."/>
            <person name="Cheng J.-F."/>
            <person name="Goodwin L."/>
            <person name="Pitluck S."/>
            <person name="Peters L."/>
            <person name="Mikhailova N."/>
            <person name="Chertkov O."/>
            <person name="Teshima H."/>
            <person name="Han C."/>
            <person name="Tapia R."/>
            <person name="Land M."/>
            <person name="Hauser L."/>
            <person name="Kyrpides N."/>
            <person name="Ivanova N."/>
            <person name="Pagani I."/>
            <person name="Berry A."/>
            <person name="Pawlowski K."/>
            <person name="Persson T."/>
            <person name="Vanden Heuvel B."/>
            <person name="Benson D."/>
            <person name="Woyke T."/>
        </authorList>
    </citation>
    <scope>NUCLEOTIDE SEQUENCE [LARGE SCALE GENOMIC DNA]</scope>
    <source>
        <strain evidence="3">4085684</strain>
    </source>
</reference>
<evidence type="ECO:0000313" key="3">
    <source>
        <dbReference type="Proteomes" id="UP000001549"/>
    </source>
</evidence>
<evidence type="ECO:0000256" key="1">
    <source>
        <dbReference type="SAM" id="MobiDB-lite"/>
    </source>
</evidence>